<sequence length="191" mass="20912">MSKKKKKEMTTILALAVLLIAVCIAYFAVSSHNKKKEKAADTSVHLLQIDSSLVNKIEIHNEDGTAVFEKKDSEWSNPSNEKFAFKKGEIEKLLEQYSDLTASGSVVNHKDNLAEYGLEKPVAALTITLSDGTSITLSVGDNVPLSTGFYGMLSNSDGVYTFDQENISYAFATQEQFEDTAAESENEAQAE</sequence>
<evidence type="ECO:0000259" key="1">
    <source>
        <dbReference type="Pfam" id="PF14238"/>
    </source>
</evidence>
<gene>
    <name evidence="2" type="ORF">SAMN04487772_103152</name>
</gene>
<evidence type="ECO:0000313" key="2">
    <source>
        <dbReference type="EMBL" id="SES79742.1"/>
    </source>
</evidence>
<proteinExistence type="predicted"/>
<dbReference type="Proteomes" id="UP000199800">
    <property type="component" value="Unassembled WGS sequence"/>
</dbReference>
<dbReference type="RefSeq" id="WP_092476354.1">
    <property type="nucleotide sequence ID" value="NZ_FOHN01000003.1"/>
</dbReference>
<dbReference type="EMBL" id="FOHN01000003">
    <property type="protein sequence ID" value="SES79742.1"/>
    <property type="molecule type" value="Genomic_DNA"/>
</dbReference>
<organism evidence="2 3">
    <name type="scientific">[Clostridium] polysaccharolyticum</name>
    <dbReference type="NCBI Taxonomy" id="29364"/>
    <lineage>
        <taxon>Bacteria</taxon>
        <taxon>Bacillati</taxon>
        <taxon>Bacillota</taxon>
        <taxon>Clostridia</taxon>
        <taxon>Lachnospirales</taxon>
        <taxon>Lachnospiraceae</taxon>
    </lineage>
</organism>
<protein>
    <recommendedName>
        <fullName evidence="1">DUF4340 domain-containing protein</fullName>
    </recommendedName>
</protein>
<dbReference type="InterPro" id="IPR025641">
    <property type="entry name" value="DUF4340"/>
</dbReference>
<dbReference type="OrthoDB" id="9768524at2"/>
<dbReference type="STRING" id="29364.SAMN04487772_103152"/>
<dbReference type="Pfam" id="PF14238">
    <property type="entry name" value="DUF4340"/>
    <property type="match status" value="1"/>
</dbReference>
<accession>A0A1H9ZFY5</accession>
<dbReference type="AlphaFoldDB" id="A0A1H9ZFY5"/>
<evidence type="ECO:0000313" key="3">
    <source>
        <dbReference type="Proteomes" id="UP000199800"/>
    </source>
</evidence>
<keyword evidence="3" id="KW-1185">Reference proteome</keyword>
<name>A0A1H9ZFY5_9FIRM</name>
<feature type="domain" description="DUF4340" evidence="1">
    <location>
        <begin position="75"/>
        <end position="180"/>
    </location>
</feature>
<reference evidence="2 3" key="1">
    <citation type="submission" date="2016-10" db="EMBL/GenBank/DDBJ databases">
        <authorList>
            <person name="de Groot N.N."/>
        </authorList>
    </citation>
    <scope>NUCLEOTIDE SEQUENCE [LARGE SCALE GENOMIC DNA]</scope>
    <source>
        <strain evidence="2 3">DSM 1801</strain>
    </source>
</reference>